<evidence type="ECO:0000313" key="3">
    <source>
        <dbReference type="Proteomes" id="UP000317593"/>
    </source>
</evidence>
<dbReference type="Pfam" id="PF01979">
    <property type="entry name" value="Amidohydro_1"/>
    <property type="match status" value="1"/>
</dbReference>
<organism evidence="2 3">
    <name type="scientific">Fodinibius sediminis</name>
    <dbReference type="NCBI Taxonomy" id="1214077"/>
    <lineage>
        <taxon>Bacteria</taxon>
        <taxon>Pseudomonadati</taxon>
        <taxon>Balneolota</taxon>
        <taxon>Balneolia</taxon>
        <taxon>Balneolales</taxon>
        <taxon>Balneolaceae</taxon>
        <taxon>Fodinibius</taxon>
    </lineage>
</organism>
<dbReference type="PANTHER" id="PTHR43135:SF3">
    <property type="entry name" value="ALPHA-D-RIBOSE 1-METHYLPHOSPHONATE 5-TRIPHOSPHATE DIPHOSPHATASE"/>
    <property type="match status" value="1"/>
</dbReference>
<dbReference type="Proteomes" id="UP000317593">
    <property type="component" value="Unassembled WGS sequence"/>
</dbReference>
<feature type="domain" description="Amidohydrolase-related" evidence="1">
    <location>
        <begin position="113"/>
        <end position="446"/>
    </location>
</feature>
<proteinExistence type="predicted"/>
<dbReference type="EMBL" id="FXTH01000004">
    <property type="protein sequence ID" value="SMO50498.1"/>
    <property type="molecule type" value="Genomic_DNA"/>
</dbReference>
<dbReference type="SUPFAM" id="SSF51556">
    <property type="entry name" value="Metallo-dependent hydrolases"/>
    <property type="match status" value="1"/>
</dbReference>
<dbReference type="PANTHER" id="PTHR43135">
    <property type="entry name" value="ALPHA-D-RIBOSE 1-METHYLPHOSPHONATE 5-TRIPHOSPHATE DIPHOSPHATASE"/>
    <property type="match status" value="1"/>
</dbReference>
<dbReference type="InterPro" id="IPR006680">
    <property type="entry name" value="Amidohydro-rel"/>
</dbReference>
<dbReference type="Gene3D" id="3.20.20.140">
    <property type="entry name" value="Metal-dependent hydrolases"/>
    <property type="match status" value="1"/>
</dbReference>
<keyword evidence="2" id="KW-0378">Hydrolase</keyword>
<dbReference type="InterPro" id="IPR051781">
    <property type="entry name" value="Metallo-dep_Hydrolase"/>
</dbReference>
<dbReference type="SUPFAM" id="SSF51338">
    <property type="entry name" value="Composite domain of metallo-dependent hydrolases"/>
    <property type="match status" value="1"/>
</dbReference>
<dbReference type="PROSITE" id="PS51257">
    <property type="entry name" value="PROKAR_LIPOPROTEIN"/>
    <property type="match status" value="1"/>
</dbReference>
<accession>A0A521BTL3</accession>
<sequence length="451" mass="50462">MSVREHLFNQYFLIAGCLVFILLFAANVVAQQVTARWQDTKHVEPLIEVNPPAVPTVRKPLAIVGGRLIDGRGGEPVEDAVVVVEGNRIVAAGPREEVDIPAHADRLDATGKTLMPGLIDAHLHSVMNNDWIHNYLRHGVTTMRDPGHPFRFYQSLHFAKRPLPRVFLTGGHLDGFPPVWSQQAIVVRDAAHARRAVYDQFEKGATGIKLYFRLPLEYYETITNAASGVGIPVMAHLELVDADDAIRAGIDGIEHVTSFGTALADPEDVQRFKAAVRADYSARREERFRLWSKIDMESERLREVIDLAVAHDIFFTPTLGVYERQKGDEGVEEFHLTGYRNMVRFVEQAYKSGMKISIGSHARIPHAEAGLDYQHEMELLVKAGMKPMDVLVSSTTGNARYFRTGQRLGSIEAGKLADLIMVDGNPVEDIAVMKKIDRVMLNGKWIQDDER</sequence>
<gene>
    <name evidence="2" type="ORF">SAMN06265218_10411</name>
</gene>
<protein>
    <submittedName>
        <fullName evidence="2">Amidohydrolase family protein</fullName>
    </submittedName>
</protein>
<evidence type="ECO:0000259" key="1">
    <source>
        <dbReference type="Pfam" id="PF01979"/>
    </source>
</evidence>
<reference evidence="2 3" key="1">
    <citation type="submission" date="2017-05" db="EMBL/GenBank/DDBJ databases">
        <authorList>
            <person name="Varghese N."/>
            <person name="Submissions S."/>
        </authorList>
    </citation>
    <scope>NUCLEOTIDE SEQUENCE [LARGE SCALE GENOMIC DNA]</scope>
    <source>
        <strain evidence="2 3">DSM 21194</strain>
    </source>
</reference>
<dbReference type="Gene3D" id="2.30.40.10">
    <property type="entry name" value="Urease, subunit C, domain 1"/>
    <property type="match status" value="1"/>
</dbReference>
<dbReference type="GO" id="GO:0016810">
    <property type="term" value="F:hydrolase activity, acting on carbon-nitrogen (but not peptide) bonds"/>
    <property type="evidence" value="ECO:0007669"/>
    <property type="project" value="InterPro"/>
</dbReference>
<dbReference type="InterPro" id="IPR032466">
    <property type="entry name" value="Metal_Hydrolase"/>
</dbReference>
<name>A0A521BTL3_9BACT</name>
<dbReference type="AlphaFoldDB" id="A0A521BTL3"/>
<dbReference type="InterPro" id="IPR011059">
    <property type="entry name" value="Metal-dep_hydrolase_composite"/>
</dbReference>
<evidence type="ECO:0000313" key="2">
    <source>
        <dbReference type="EMBL" id="SMO50498.1"/>
    </source>
</evidence>
<keyword evidence="3" id="KW-1185">Reference proteome</keyword>